<evidence type="ECO:0000313" key="4">
    <source>
        <dbReference type="EMBL" id="QBI55064.1"/>
    </source>
</evidence>
<dbReference type="EMBL" id="CP036455">
    <property type="protein sequence ID" value="QBI55064.1"/>
    <property type="molecule type" value="Genomic_DNA"/>
</dbReference>
<keyword evidence="5" id="KW-1185">Reference proteome</keyword>
<feature type="domain" description="Teneurin NHL" evidence="3">
    <location>
        <begin position="67"/>
        <end position="106"/>
    </location>
</feature>
<dbReference type="PROSITE" id="PS51125">
    <property type="entry name" value="NHL"/>
    <property type="match status" value="1"/>
</dbReference>
<dbReference type="SUPFAM" id="SSF63829">
    <property type="entry name" value="Calcium-dependent phosphotriesterase"/>
    <property type="match status" value="1"/>
</dbReference>
<proteinExistence type="predicted"/>
<evidence type="ECO:0000313" key="5">
    <source>
        <dbReference type="Proteomes" id="UP000292235"/>
    </source>
</evidence>
<dbReference type="KEGG" id="strr:EKD16_16460"/>
<dbReference type="OrthoDB" id="9768084at2"/>
<feature type="repeat" description="NHL" evidence="2">
    <location>
        <begin position="352"/>
        <end position="389"/>
    </location>
</feature>
<evidence type="ECO:0000259" key="3">
    <source>
        <dbReference type="Pfam" id="PF25021"/>
    </source>
</evidence>
<dbReference type="PANTHER" id="PTHR46388:SF2">
    <property type="entry name" value="NHL REPEAT-CONTAINING PROTEIN 2"/>
    <property type="match status" value="1"/>
</dbReference>
<evidence type="ECO:0000256" key="2">
    <source>
        <dbReference type="PROSITE-ProRule" id="PRU00504"/>
    </source>
</evidence>
<keyword evidence="1" id="KW-0677">Repeat</keyword>
<protein>
    <submittedName>
        <fullName evidence="4">NHL repeat protein</fullName>
    </submittedName>
</protein>
<dbReference type="Gene3D" id="2.120.10.30">
    <property type="entry name" value="TolB, C-terminal domain"/>
    <property type="match status" value="4"/>
</dbReference>
<dbReference type="RefSeq" id="WP_131099136.1">
    <property type="nucleotide sequence ID" value="NZ_CP036455.1"/>
</dbReference>
<accession>A0A4P6Q7U7</accession>
<name>A0A4P6Q7U7_9ACTN</name>
<dbReference type="Pfam" id="PF01436">
    <property type="entry name" value="NHL"/>
    <property type="match status" value="2"/>
</dbReference>
<dbReference type="Proteomes" id="UP000292235">
    <property type="component" value="Chromosome"/>
</dbReference>
<dbReference type="InterPro" id="IPR011042">
    <property type="entry name" value="6-blade_b-propeller_TolB-like"/>
</dbReference>
<dbReference type="InterPro" id="IPR056822">
    <property type="entry name" value="TEN_NHL"/>
</dbReference>
<dbReference type="AlphaFoldDB" id="A0A4P6Q7U7"/>
<organism evidence="4 5">
    <name type="scientific">Streptomonospora litoralis</name>
    <dbReference type="NCBI Taxonomy" id="2498135"/>
    <lineage>
        <taxon>Bacteria</taxon>
        <taxon>Bacillati</taxon>
        <taxon>Actinomycetota</taxon>
        <taxon>Actinomycetes</taxon>
        <taxon>Streptosporangiales</taxon>
        <taxon>Nocardiopsidaceae</taxon>
        <taxon>Streptomonospora</taxon>
    </lineage>
</organism>
<dbReference type="InterPro" id="IPR001258">
    <property type="entry name" value="NHL_repeat"/>
</dbReference>
<evidence type="ECO:0000256" key="1">
    <source>
        <dbReference type="ARBA" id="ARBA00022737"/>
    </source>
</evidence>
<sequence length="404" mass="41588">MPSGRPAASTRREAGVPRPGALRRIGALILLAVLAPTGCGAPVQADGPGVIETVAGTGEPGWLGGGYSGDAGDAENARLNAPHALTFSADGTLYIADNDNNRIRSIDPDSGTINTVAGGGSKDWARAESATAAALPPVTDLAVGAYGDTLYIASMLENQVAAVDLTEGSLRILAGREDGGAADVKPRRMERLNGLWWPTGVDVGPDGTLFIADSGNGRIVAVGHHKTRGEGPPDPQHVRVVAGTGTKTPDGADGGNGGPATQASFRELGRLAVDSDGSIYFVDSPRGLRKVDGYEHTVTDAWRPRLPRRPEALAIDPRENTLFAADASGNRVLAFVPGRRSPVIVAGTGAQGFTGDGGPAARARLDSPSGVAVSPSGDLYIADTNNHRIRVVHDVRATIDHPPT</sequence>
<dbReference type="Pfam" id="PF25021">
    <property type="entry name" value="TEN_NHL"/>
    <property type="match status" value="1"/>
</dbReference>
<dbReference type="PANTHER" id="PTHR46388">
    <property type="entry name" value="NHL REPEAT-CONTAINING PROTEIN 2"/>
    <property type="match status" value="1"/>
</dbReference>
<gene>
    <name evidence="4" type="ORF">EKD16_16460</name>
</gene>
<reference evidence="4 5" key="1">
    <citation type="submission" date="2019-02" db="EMBL/GenBank/DDBJ databases">
        <authorList>
            <person name="Khodamoradi S."/>
            <person name="Hahnke R.L."/>
            <person name="Kaempfer P."/>
            <person name="Schumann P."/>
            <person name="Rohde M."/>
            <person name="Steinert M."/>
            <person name="Luzhetskyy A."/>
            <person name="Wink J."/>
            <person name="Ruckert C."/>
        </authorList>
    </citation>
    <scope>NUCLEOTIDE SEQUENCE [LARGE SCALE GENOMIC DNA]</scope>
    <source>
        <strain evidence="4 5">M2</strain>
    </source>
</reference>